<dbReference type="PROSITE" id="PS00217">
    <property type="entry name" value="SUGAR_TRANSPORT_2"/>
    <property type="match status" value="1"/>
</dbReference>
<dbReference type="PANTHER" id="PTHR48020:SF12">
    <property type="entry name" value="PROTON MYO-INOSITOL COTRANSPORTER"/>
    <property type="match status" value="1"/>
</dbReference>
<dbReference type="InterPro" id="IPR003663">
    <property type="entry name" value="Sugar/inositol_transpt"/>
</dbReference>
<evidence type="ECO:0000256" key="1">
    <source>
        <dbReference type="ARBA" id="ARBA00004651"/>
    </source>
</evidence>
<feature type="transmembrane region" description="Helical" evidence="10">
    <location>
        <begin position="338"/>
        <end position="357"/>
    </location>
</feature>
<feature type="transmembrane region" description="Helical" evidence="10">
    <location>
        <begin position="307"/>
        <end position="326"/>
    </location>
</feature>
<dbReference type="GO" id="GO:0005886">
    <property type="term" value="C:plasma membrane"/>
    <property type="evidence" value="ECO:0007669"/>
    <property type="project" value="UniProtKB-SubCell"/>
</dbReference>
<keyword evidence="5" id="KW-0762">Sugar transport</keyword>
<accession>A0AAE3EZA0</accession>
<organism evidence="12 13">
    <name type="scientific">Cerina litoralis</name>
    <dbReference type="NCBI Taxonomy" id="2874477"/>
    <lineage>
        <taxon>Bacteria</taxon>
        <taxon>Pseudomonadati</taxon>
        <taxon>Bacteroidota</taxon>
        <taxon>Flavobacteriia</taxon>
        <taxon>Flavobacteriales</taxon>
        <taxon>Flavobacteriaceae</taxon>
        <taxon>Cerina</taxon>
    </lineage>
</organism>
<reference evidence="12" key="1">
    <citation type="submission" date="2023-02" db="EMBL/GenBank/DDBJ databases">
        <title>Genome of Flavobacteriaceae gen. nov. sp. strain F89.</title>
        <authorList>
            <person name="Wang Y."/>
        </authorList>
    </citation>
    <scope>NUCLEOTIDE SEQUENCE</scope>
    <source>
        <strain evidence="12">F89</strain>
    </source>
</reference>
<dbReference type="InterPro" id="IPR005829">
    <property type="entry name" value="Sugar_transporter_CS"/>
</dbReference>
<dbReference type="InterPro" id="IPR020846">
    <property type="entry name" value="MFS_dom"/>
</dbReference>
<dbReference type="AlphaFoldDB" id="A0AAE3EZA0"/>
<dbReference type="NCBIfam" id="NF007484">
    <property type="entry name" value="PRK10077.1"/>
    <property type="match status" value="1"/>
</dbReference>
<evidence type="ECO:0000256" key="2">
    <source>
        <dbReference type="ARBA" id="ARBA00010992"/>
    </source>
</evidence>
<keyword evidence="8 10" id="KW-0472">Membrane</keyword>
<keyword evidence="13" id="KW-1185">Reference proteome</keyword>
<evidence type="ECO:0000256" key="8">
    <source>
        <dbReference type="ARBA" id="ARBA00023136"/>
    </source>
</evidence>
<evidence type="ECO:0000313" key="13">
    <source>
        <dbReference type="Proteomes" id="UP001200642"/>
    </source>
</evidence>
<feature type="transmembrane region" description="Helical" evidence="10">
    <location>
        <begin position="363"/>
        <end position="388"/>
    </location>
</feature>
<evidence type="ECO:0000256" key="3">
    <source>
        <dbReference type="ARBA" id="ARBA00022448"/>
    </source>
</evidence>
<feature type="domain" description="Major facilitator superfamily (MFS) profile" evidence="11">
    <location>
        <begin position="15"/>
        <end position="460"/>
    </location>
</feature>
<dbReference type="CDD" id="cd17359">
    <property type="entry name" value="MFS_XylE_like"/>
    <property type="match status" value="1"/>
</dbReference>
<evidence type="ECO:0000259" key="11">
    <source>
        <dbReference type="PROSITE" id="PS50850"/>
    </source>
</evidence>
<dbReference type="PANTHER" id="PTHR48020">
    <property type="entry name" value="PROTON MYO-INOSITOL COTRANSPORTER"/>
    <property type="match status" value="1"/>
</dbReference>
<dbReference type="InterPro" id="IPR005828">
    <property type="entry name" value="MFS_sugar_transport-like"/>
</dbReference>
<keyword evidence="7 10" id="KW-1133">Transmembrane helix</keyword>
<comment type="subcellular location">
    <subcellularLocation>
        <location evidence="1">Cell membrane</location>
        <topology evidence="1">Multi-pass membrane protein</topology>
    </subcellularLocation>
</comment>
<dbReference type="Pfam" id="PF00083">
    <property type="entry name" value="Sugar_tr"/>
    <property type="match status" value="1"/>
</dbReference>
<feature type="transmembrane region" description="Helical" evidence="10">
    <location>
        <begin position="400"/>
        <end position="416"/>
    </location>
</feature>
<feature type="transmembrane region" description="Helical" evidence="10">
    <location>
        <begin position="159"/>
        <end position="177"/>
    </location>
</feature>
<dbReference type="RefSeq" id="WP_317903506.1">
    <property type="nucleotide sequence ID" value="NZ_JAIRBC010000030.1"/>
</dbReference>
<feature type="transmembrane region" description="Helical" evidence="10">
    <location>
        <begin position="57"/>
        <end position="77"/>
    </location>
</feature>
<evidence type="ECO:0000313" key="12">
    <source>
        <dbReference type="EMBL" id="MCG2462366.1"/>
    </source>
</evidence>
<dbReference type="InterPro" id="IPR050814">
    <property type="entry name" value="Myo-inositol_Transporter"/>
</dbReference>
<evidence type="ECO:0000256" key="6">
    <source>
        <dbReference type="ARBA" id="ARBA00022692"/>
    </source>
</evidence>
<keyword evidence="4" id="KW-1003">Cell membrane</keyword>
<protein>
    <submittedName>
        <fullName evidence="12">D-xylose transporter XylE</fullName>
    </submittedName>
</protein>
<feature type="transmembrane region" description="Helical" evidence="10">
    <location>
        <begin position="126"/>
        <end position="147"/>
    </location>
</feature>
<name>A0AAE3EZA0_9FLAO</name>
<gene>
    <name evidence="12" type="primary">xylE</name>
    <name evidence="12" type="ORF">K8352_16515</name>
</gene>
<dbReference type="InterPro" id="IPR036259">
    <property type="entry name" value="MFS_trans_sf"/>
</dbReference>
<dbReference type="FunFam" id="1.20.1250.20:FF:000122">
    <property type="entry name" value="D-xylose transporter XylE"/>
    <property type="match status" value="1"/>
</dbReference>
<comment type="caution">
    <text evidence="12">The sequence shown here is derived from an EMBL/GenBank/DDBJ whole genome shotgun (WGS) entry which is preliminary data.</text>
</comment>
<evidence type="ECO:0000256" key="7">
    <source>
        <dbReference type="ARBA" id="ARBA00022989"/>
    </source>
</evidence>
<evidence type="ECO:0000256" key="10">
    <source>
        <dbReference type="SAM" id="Phobius"/>
    </source>
</evidence>
<dbReference type="Proteomes" id="UP001200642">
    <property type="component" value="Unassembled WGS sequence"/>
</dbReference>
<dbReference type="GO" id="GO:0022857">
    <property type="term" value="F:transmembrane transporter activity"/>
    <property type="evidence" value="ECO:0007669"/>
    <property type="project" value="InterPro"/>
</dbReference>
<feature type="transmembrane region" description="Helical" evidence="10">
    <location>
        <begin position="436"/>
        <end position="453"/>
    </location>
</feature>
<evidence type="ECO:0000256" key="5">
    <source>
        <dbReference type="ARBA" id="ARBA00022597"/>
    </source>
</evidence>
<feature type="transmembrane region" description="Helical" evidence="10">
    <location>
        <begin position="270"/>
        <end position="292"/>
    </location>
</feature>
<sequence length="476" mass="52799">MNKEKQKIPRIIYIITASAVIGGFLFGYDTAVVSGTIGALEKNFILPQGFDVTAANWWLGFTVSSALIGCIIGALSGGYVSDKFGRKKAMVLSAILFFVSALGSAFPETGITSLGEQPSSVWAVFVGYRIIGGIGVGLASMLAPMYISEVAPAHIRGRLVSWNQFAIVIGVFISFLVNYQIGKMGDTEWLNTTGWRYMFGAEALPALVYFFMLFRVPESPRWLVLKGKELDSEMIFKRLSPTEDIKLLISNIKKPVTKVGTKRVIDSFQILKIGVFLAIFQQFIGINVVLYYAPEIFKSVGAKGDEALWQSVIVGLANMVFTIIAIEKVDLFGRKPLMLIGALGMTISMGLMGFAFFAGFNGIYILVFMLLYISFFAMSWGPVTWVLIAEIFPNEIRARAMSIAVASMWVSNFLVSQTFPVLDKNPYLAEKFNHGFAYWVYAAVSLVAFLFILKKVPETRGKTLEEMEEFWNKSRT</sequence>
<keyword evidence="3 9" id="KW-0813">Transport</keyword>
<dbReference type="InterPro" id="IPR047984">
    <property type="entry name" value="XylE-like"/>
</dbReference>
<comment type="similarity">
    <text evidence="2 9">Belongs to the major facilitator superfamily. Sugar transporter (TC 2.A.1.1) family.</text>
</comment>
<keyword evidence="6 10" id="KW-0812">Transmembrane</keyword>
<dbReference type="PROSITE" id="PS00216">
    <property type="entry name" value="SUGAR_TRANSPORT_1"/>
    <property type="match status" value="2"/>
</dbReference>
<dbReference type="NCBIfam" id="TIGR00879">
    <property type="entry name" value="SP"/>
    <property type="match status" value="1"/>
</dbReference>
<feature type="transmembrane region" description="Helical" evidence="10">
    <location>
        <begin position="12"/>
        <end position="37"/>
    </location>
</feature>
<dbReference type="PRINTS" id="PR00171">
    <property type="entry name" value="SUGRTRNSPORT"/>
</dbReference>
<dbReference type="SUPFAM" id="SSF103473">
    <property type="entry name" value="MFS general substrate transporter"/>
    <property type="match status" value="1"/>
</dbReference>
<feature type="transmembrane region" description="Helical" evidence="10">
    <location>
        <begin position="197"/>
        <end position="216"/>
    </location>
</feature>
<feature type="transmembrane region" description="Helical" evidence="10">
    <location>
        <begin position="89"/>
        <end position="106"/>
    </location>
</feature>
<dbReference type="EMBL" id="JAIRBC010000030">
    <property type="protein sequence ID" value="MCG2462366.1"/>
    <property type="molecule type" value="Genomic_DNA"/>
</dbReference>
<evidence type="ECO:0000256" key="4">
    <source>
        <dbReference type="ARBA" id="ARBA00022475"/>
    </source>
</evidence>
<dbReference type="Gene3D" id="1.20.1250.20">
    <property type="entry name" value="MFS general substrate transporter like domains"/>
    <property type="match status" value="2"/>
</dbReference>
<proteinExistence type="inferred from homology"/>
<evidence type="ECO:0000256" key="9">
    <source>
        <dbReference type="RuleBase" id="RU003346"/>
    </source>
</evidence>
<dbReference type="PROSITE" id="PS50850">
    <property type="entry name" value="MFS"/>
    <property type="match status" value="1"/>
</dbReference>